<sequence>MKSDHGHVGDNYEEETTRRRKEETRMPTCIATTKTGNACRFEAEEGRDKCRTHRNWVPPPPRCVCVTAKGTQCTRDGLTGGTKCHQHRNTERTIDTEIVLAVEQCSHVSRGKRCRRGEVAGNAQHECTVHARIRFRRDDMERRVGIYQQIQDMYWDERRAAGIQMPPANDGHSVIDEVQACSLQVFLSFDLTTTPTDEQIAAAVAVFRPRPDDVVIAEWWAARGEARPEAHPPDSLGAIAASSQNVHTRAVIDQSKRGMDFILAVPVPKGQNTLAELKARWSEASHALIHADIRMWWNQKSCFTTDDYMYRRLLTGVWAYIKAQDDPERRKELEARLMEECREAMRMCCQGHTNRLVNVLSGFVDEIQVEQSKGEILQQRFAAIGEIEDEEARYTRATEVIAELGLNADEAGPWLDAIATP</sequence>
<feature type="region of interest" description="Disordered" evidence="1">
    <location>
        <begin position="1"/>
        <end position="24"/>
    </location>
</feature>
<protein>
    <submittedName>
        <fullName evidence="2">Uncharacterized protein</fullName>
    </submittedName>
</protein>
<evidence type="ECO:0000313" key="2">
    <source>
        <dbReference type="EMBL" id="QHT81057.1"/>
    </source>
</evidence>
<organism evidence="2">
    <name type="scientific">viral metagenome</name>
    <dbReference type="NCBI Taxonomy" id="1070528"/>
    <lineage>
        <taxon>unclassified sequences</taxon>
        <taxon>metagenomes</taxon>
        <taxon>organismal metagenomes</taxon>
    </lineage>
</organism>
<proteinExistence type="predicted"/>
<reference evidence="2" key="1">
    <citation type="journal article" date="2020" name="Nature">
        <title>Giant virus diversity and host interactions through global metagenomics.</title>
        <authorList>
            <person name="Schulz F."/>
            <person name="Roux S."/>
            <person name="Paez-Espino D."/>
            <person name="Jungbluth S."/>
            <person name="Walsh D.A."/>
            <person name="Denef V.J."/>
            <person name="McMahon K.D."/>
            <person name="Konstantinidis K.T."/>
            <person name="Eloe-Fadrosh E.A."/>
            <person name="Kyrpides N.C."/>
            <person name="Woyke T."/>
        </authorList>
    </citation>
    <scope>NUCLEOTIDE SEQUENCE</scope>
    <source>
        <strain evidence="2">GVMAG-M-3300023184-135</strain>
    </source>
</reference>
<accession>A0A6C0HL21</accession>
<evidence type="ECO:0000256" key="1">
    <source>
        <dbReference type="SAM" id="MobiDB-lite"/>
    </source>
</evidence>
<dbReference type="EMBL" id="MN739976">
    <property type="protein sequence ID" value="QHT81057.1"/>
    <property type="molecule type" value="Genomic_DNA"/>
</dbReference>
<dbReference type="AlphaFoldDB" id="A0A6C0HL21"/>
<name>A0A6C0HL21_9ZZZZ</name>